<feature type="region of interest" description="Disordered" evidence="1">
    <location>
        <begin position="136"/>
        <end position="166"/>
    </location>
</feature>
<proteinExistence type="predicted"/>
<keyword evidence="3" id="KW-1185">Reference proteome</keyword>
<name>A0A1Q9AQQ7_9HYPH</name>
<organism evidence="2 3">
    <name type="scientific">Xaviernesmea oryzae</name>
    <dbReference type="NCBI Taxonomy" id="464029"/>
    <lineage>
        <taxon>Bacteria</taxon>
        <taxon>Pseudomonadati</taxon>
        <taxon>Pseudomonadota</taxon>
        <taxon>Alphaproteobacteria</taxon>
        <taxon>Hyphomicrobiales</taxon>
        <taxon>Rhizobiaceae</taxon>
        <taxon>Rhizobium/Agrobacterium group</taxon>
        <taxon>Xaviernesmea</taxon>
    </lineage>
</organism>
<gene>
    <name evidence="2" type="ORF">BJF93_12785</name>
</gene>
<comment type="caution">
    <text evidence="2">The sequence shown here is derived from an EMBL/GenBank/DDBJ whole genome shotgun (WGS) entry which is preliminary data.</text>
</comment>
<feature type="compositionally biased region" description="Basic and acidic residues" evidence="1">
    <location>
        <begin position="36"/>
        <end position="47"/>
    </location>
</feature>
<evidence type="ECO:0000256" key="1">
    <source>
        <dbReference type="SAM" id="MobiDB-lite"/>
    </source>
</evidence>
<feature type="compositionally biased region" description="Pro residues" evidence="1">
    <location>
        <begin position="48"/>
        <end position="69"/>
    </location>
</feature>
<protein>
    <submittedName>
        <fullName evidence="2">Uncharacterized protein</fullName>
    </submittedName>
</protein>
<feature type="region of interest" description="Disordered" evidence="1">
    <location>
        <begin position="36"/>
        <end position="74"/>
    </location>
</feature>
<accession>A0A1Q9AQQ7</accession>
<dbReference type="AlphaFoldDB" id="A0A1Q9AQQ7"/>
<dbReference type="EMBL" id="MKIP01000059">
    <property type="protein sequence ID" value="OLP57738.1"/>
    <property type="molecule type" value="Genomic_DNA"/>
</dbReference>
<evidence type="ECO:0000313" key="2">
    <source>
        <dbReference type="EMBL" id="OLP57738.1"/>
    </source>
</evidence>
<feature type="compositionally biased region" description="Low complexity" evidence="1">
    <location>
        <begin position="147"/>
        <end position="159"/>
    </location>
</feature>
<evidence type="ECO:0000313" key="3">
    <source>
        <dbReference type="Proteomes" id="UP000186364"/>
    </source>
</evidence>
<dbReference type="Proteomes" id="UP000186364">
    <property type="component" value="Unassembled WGS sequence"/>
</dbReference>
<sequence>MLLLTAFTDALAETDAPDTEASPIAPLSLEALSATRERPLFVPDRRPPQPPPPPPPVVEEPPTETPAAPPLVVEMTTPPSATLVGIVQGAGRGVAVFKDDGKNIILAPGDEIEGWRLVTLAARKIVLRKDDQHIELALPKPGDPTESGQSSQQDVGSDGATEGSAN</sequence>
<reference evidence="2 3" key="1">
    <citation type="submission" date="2016-09" db="EMBL/GenBank/DDBJ databases">
        <title>Rhizobium sp. nov., a novel species isolated from the rice rhizosphere.</title>
        <authorList>
            <person name="Zhao J."/>
            <person name="Zhang X."/>
        </authorList>
    </citation>
    <scope>NUCLEOTIDE SEQUENCE [LARGE SCALE GENOMIC DNA]</scope>
    <source>
        <strain evidence="2 3">1.7048</strain>
    </source>
</reference>